<organism evidence="1">
    <name type="scientific">Arion vulgaris</name>
    <dbReference type="NCBI Taxonomy" id="1028688"/>
    <lineage>
        <taxon>Eukaryota</taxon>
        <taxon>Metazoa</taxon>
        <taxon>Spiralia</taxon>
        <taxon>Lophotrochozoa</taxon>
        <taxon>Mollusca</taxon>
        <taxon>Gastropoda</taxon>
        <taxon>Heterobranchia</taxon>
        <taxon>Euthyneura</taxon>
        <taxon>Panpulmonata</taxon>
        <taxon>Eupulmonata</taxon>
        <taxon>Stylommatophora</taxon>
        <taxon>Helicina</taxon>
        <taxon>Arionoidea</taxon>
        <taxon>Arionidae</taxon>
        <taxon>Arion</taxon>
    </lineage>
</organism>
<sequence>MYLGEICGHTPPGGNHTIQQLLSVIYPALSCKKTYACYLRRPAVCKQNSW</sequence>
<proteinExistence type="predicted"/>
<accession>A0A0B6YVA6</accession>
<dbReference type="EMBL" id="HACG01013293">
    <property type="protein sequence ID" value="CEK60158.1"/>
    <property type="molecule type" value="Transcribed_RNA"/>
</dbReference>
<dbReference type="AlphaFoldDB" id="A0A0B6YVA6"/>
<evidence type="ECO:0000313" key="1">
    <source>
        <dbReference type="EMBL" id="CEK60158.1"/>
    </source>
</evidence>
<protein>
    <submittedName>
        <fullName evidence="1">Uncharacterized protein</fullName>
    </submittedName>
</protein>
<name>A0A0B6YVA6_9EUPU</name>
<gene>
    <name evidence="1" type="primary">ORF38577</name>
</gene>
<reference evidence="1" key="1">
    <citation type="submission" date="2014-12" db="EMBL/GenBank/DDBJ databases">
        <title>Insight into the proteome of Arion vulgaris.</title>
        <authorList>
            <person name="Aradska J."/>
            <person name="Bulat T."/>
            <person name="Smidak R."/>
            <person name="Sarate P."/>
            <person name="Gangsoo J."/>
            <person name="Sialana F."/>
            <person name="Bilban M."/>
            <person name="Lubec G."/>
        </authorList>
    </citation>
    <scope>NUCLEOTIDE SEQUENCE</scope>
    <source>
        <tissue evidence="1">Skin</tissue>
    </source>
</reference>